<feature type="signal peptide" evidence="1">
    <location>
        <begin position="1"/>
        <end position="27"/>
    </location>
</feature>
<keyword evidence="3" id="KW-1185">Reference proteome</keyword>
<dbReference type="SUPFAM" id="SSF89392">
    <property type="entry name" value="Prokaryotic lipoproteins and lipoprotein localization factors"/>
    <property type="match status" value="1"/>
</dbReference>
<evidence type="ECO:0000256" key="1">
    <source>
        <dbReference type="SAM" id="SignalP"/>
    </source>
</evidence>
<proteinExistence type="predicted"/>
<dbReference type="RefSeq" id="WP_113984178.1">
    <property type="nucleotide sequence ID" value="NZ_QMEY01000016.1"/>
</dbReference>
<dbReference type="AlphaFoldDB" id="A0A366LTL0"/>
<sequence>MRRLIAIAAAALVAPALAMATPASAQAATAPATPGDALKQQFRNNQGVSYTESSQTTLDGKRLIGTKAKATYQFGASGIVASDATFRQIWDKKLLDSFKKDAEHDYSGEQEIDFVKLLTAPYRVIALPKVSYLSHPAITDFLPQGKTWVPMKGKEAVKPADLSTQAINVFEPKTLTTIAASAKAKGNGGKVDGASTTVYRGTITAGELYKLSPAYRAQVVDKPKGKQAKVAIDWKLWLDAKNLPRRLTTSIEQELMKTPYRVATDSRYTSWGAKVTIKAPPADQIANPEDLDFGGESPLELIPDGTLGSIVGRK</sequence>
<comment type="caution">
    <text evidence="2">The sequence shown here is derived from an EMBL/GenBank/DDBJ whole genome shotgun (WGS) entry which is preliminary data.</text>
</comment>
<evidence type="ECO:0000313" key="2">
    <source>
        <dbReference type="EMBL" id="RBQ16552.1"/>
    </source>
</evidence>
<reference evidence="2 3" key="1">
    <citation type="submission" date="2018-06" db="EMBL/GenBank/DDBJ databases">
        <title>Sphaerisporangium craniellae sp. nov., isolated from a marine sponge in the South China Sea.</title>
        <authorList>
            <person name="Li L."/>
        </authorList>
    </citation>
    <scope>NUCLEOTIDE SEQUENCE [LARGE SCALE GENOMIC DNA]</scope>
    <source>
        <strain evidence="2 3">LHW63015</strain>
    </source>
</reference>
<dbReference type="InterPro" id="IPR029046">
    <property type="entry name" value="LolA/LolB/LppX"/>
</dbReference>
<feature type="chain" id="PRO_5016602925" evidence="1">
    <location>
        <begin position="28"/>
        <end position="314"/>
    </location>
</feature>
<evidence type="ECO:0000313" key="3">
    <source>
        <dbReference type="Proteomes" id="UP000253303"/>
    </source>
</evidence>
<organism evidence="2 3">
    <name type="scientific">Spongiactinospora rosea</name>
    <dbReference type="NCBI Taxonomy" id="2248750"/>
    <lineage>
        <taxon>Bacteria</taxon>
        <taxon>Bacillati</taxon>
        <taxon>Actinomycetota</taxon>
        <taxon>Actinomycetes</taxon>
        <taxon>Streptosporangiales</taxon>
        <taxon>Streptosporangiaceae</taxon>
        <taxon>Spongiactinospora</taxon>
    </lineage>
</organism>
<keyword evidence="1" id="KW-0732">Signal</keyword>
<protein>
    <submittedName>
        <fullName evidence="2">Uncharacterized protein</fullName>
    </submittedName>
</protein>
<accession>A0A366LTL0</accession>
<dbReference type="Gene3D" id="2.50.20.20">
    <property type="match status" value="1"/>
</dbReference>
<name>A0A366LTL0_9ACTN</name>
<dbReference type="EMBL" id="QMEY01000016">
    <property type="protein sequence ID" value="RBQ16552.1"/>
    <property type="molecule type" value="Genomic_DNA"/>
</dbReference>
<gene>
    <name evidence="2" type="ORF">DP939_30040</name>
</gene>
<dbReference type="Proteomes" id="UP000253303">
    <property type="component" value="Unassembled WGS sequence"/>
</dbReference>
<dbReference type="OrthoDB" id="3515039at2"/>